<name>A0A9D2B5N2_9GAMM</name>
<proteinExistence type="predicted"/>
<comment type="caution">
    <text evidence="2">The sequence shown here is derived from an EMBL/GenBank/DDBJ whole genome shotgun (WGS) entry which is preliminary data.</text>
</comment>
<dbReference type="AlphaFoldDB" id="A0A9D2B5N2"/>
<evidence type="ECO:0000313" key="2">
    <source>
        <dbReference type="EMBL" id="HIX61344.1"/>
    </source>
</evidence>
<evidence type="ECO:0000256" key="1">
    <source>
        <dbReference type="SAM" id="SignalP"/>
    </source>
</evidence>
<protein>
    <recommendedName>
        <fullName evidence="4">DUF3859 domain-containing protein</fullName>
    </recommendedName>
</protein>
<evidence type="ECO:0008006" key="4">
    <source>
        <dbReference type="Google" id="ProtNLM"/>
    </source>
</evidence>
<reference evidence="2" key="1">
    <citation type="journal article" date="2021" name="PeerJ">
        <title>Extensive microbial diversity within the chicken gut microbiome revealed by metagenomics and culture.</title>
        <authorList>
            <person name="Gilroy R."/>
            <person name="Ravi A."/>
            <person name="Getino M."/>
            <person name="Pursley I."/>
            <person name="Horton D.L."/>
            <person name="Alikhan N.F."/>
            <person name="Baker D."/>
            <person name="Gharbi K."/>
            <person name="Hall N."/>
            <person name="Watson M."/>
            <person name="Adriaenssens E.M."/>
            <person name="Foster-Nyarko E."/>
            <person name="Jarju S."/>
            <person name="Secka A."/>
            <person name="Antonio M."/>
            <person name="Oren A."/>
            <person name="Chaudhuri R.R."/>
            <person name="La Ragione R."/>
            <person name="Hildebrand F."/>
            <person name="Pallen M.J."/>
        </authorList>
    </citation>
    <scope>NUCLEOTIDE SEQUENCE</scope>
    <source>
        <strain evidence="2">1193</strain>
    </source>
</reference>
<sequence>MVMRAIIFVTLTPLPFVSSLALAELDCIGLQEIWGRYDVVEVSRYRGGLTSQSEAKEHVGKSTLVSVEGFSFWGKVNYESPIYDMTCQPIPLEEGEVTVRWERKSDFYGIGMDRDVVNELEVTPVQEEGPSYHFEVAQDELWFFFDGWFYRMERVGRD</sequence>
<dbReference type="Proteomes" id="UP000824248">
    <property type="component" value="Unassembled WGS sequence"/>
</dbReference>
<feature type="signal peptide" evidence="1">
    <location>
        <begin position="1"/>
        <end position="23"/>
    </location>
</feature>
<gene>
    <name evidence="2" type="ORF">H9854_03785</name>
</gene>
<reference evidence="2" key="2">
    <citation type="submission" date="2021-04" db="EMBL/GenBank/DDBJ databases">
        <authorList>
            <person name="Gilroy R."/>
        </authorList>
    </citation>
    <scope>NUCLEOTIDE SEQUENCE</scope>
    <source>
        <strain evidence="2">1193</strain>
    </source>
</reference>
<dbReference type="EMBL" id="DXFC01000109">
    <property type="protein sequence ID" value="HIX61344.1"/>
    <property type="molecule type" value="Genomic_DNA"/>
</dbReference>
<organism evidence="2 3">
    <name type="scientific">Candidatus Halomonas stercoripullorum</name>
    <dbReference type="NCBI Taxonomy" id="2838617"/>
    <lineage>
        <taxon>Bacteria</taxon>
        <taxon>Pseudomonadati</taxon>
        <taxon>Pseudomonadota</taxon>
        <taxon>Gammaproteobacteria</taxon>
        <taxon>Oceanospirillales</taxon>
        <taxon>Halomonadaceae</taxon>
        <taxon>Halomonas</taxon>
    </lineage>
</organism>
<accession>A0A9D2B5N2</accession>
<keyword evidence="1" id="KW-0732">Signal</keyword>
<feature type="chain" id="PRO_5038756255" description="DUF3859 domain-containing protein" evidence="1">
    <location>
        <begin position="24"/>
        <end position="158"/>
    </location>
</feature>
<evidence type="ECO:0000313" key="3">
    <source>
        <dbReference type="Proteomes" id="UP000824248"/>
    </source>
</evidence>